<evidence type="ECO:0000259" key="7">
    <source>
        <dbReference type="Pfam" id="PF00155"/>
    </source>
</evidence>
<dbReference type="InterPro" id="IPR015424">
    <property type="entry name" value="PyrdxlP-dep_Trfase"/>
</dbReference>
<dbReference type="InterPro" id="IPR050596">
    <property type="entry name" value="AspAT/PAT-like"/>
</dbReference>
<gene>
    <name evidence="8" type="ORF">G9U51_04500</name>
</gene>
<dbReference type="EMBL" id="JAAOIV010000002">
    <property type="protein sequence ID" value="NHN55047.1"/>
    <property type="molecule type" value="Genomic_DNA"/>
</dbReference>
<evidence type="ECO:0000256" key="2">
    <source>
        <dbReference type="ARBA" id="ARBA00007441"/>
    </source>
</evidence>
<dbReference type="InterPro" id="IPR004839">
    <property type="entry name" value="Aminotransferase_I/II_large"/>
</dbReference>
<sequence length="382" mass="41415">MHVSSRSQVAPFHVMELIAAATRRQEIHGDALLLCVGQPSTAAPQVVLRSVERALREQTLGYTPTVGIRPLREAVARHYGEWYDVDVDPDSVVISTGSSGGFSTICLAAFDPGDVVAMTRPGYPAYRNTLQALGCTVLDLECGPQTRFQPSVAQLEALPERPAGLIVASPANPTGTVIDPNELAALADWCAAHDVLLLSDEIYHGLSFGRQCATAWQFSRDAVVMGSVSKYWSMTGWRVGWNLLPPRLARAVDLLQGNLAICAPAVSQVAAVSALGPDARTELDLHVARYARNREVVLERLPELGVTSFAPPDGAFYAWCDIGHLTSDSQRWCHEVLARTGVALAPGIDFDPVDGHRFMRLSFCGSTEDLHEAFDRLRAFLG</sequence>
<comment type="caution">
    <text evidence="8">The sequence shown here is derived from an EMBL/GenBank/DDBJ whole genome shotgun (WGS) entry which is preliminary data.</text>
</comment>
<dbReference type="InterPro" id="IPR004838">
    <property type="entry name" value="NHTrfase_class1_PyrdxlP-BS"/>
</dbReference>
<dbReference type="PANTHER" id="PTHR46383:SF2">
    <property type="entry name" value="AMINOTRANSFERASE"/>
    <property type="match status" value="1"/>
</dbReference>
<protein>
    <recommendedName>
        <fullName evidence="6">Aminotransferase</fullName>
        <ecNumber evidence="6">2.6.1.-</ecNumber>
    </recommendedName>
</protein>
<evidence type="ECO:0000256" key="3">
    <source>
        <dbReference type="ARBA" id="ARBA00022576"/>
    </source>
</evidence>
<dbReference type="AlphaFoldDB" id="A0A967B3M2"/>
<dbReference type="GO" id="GO:0006520">
    <property type="term" value="P:amino acid metabolic process"/>
    <property type="evidence" value="ECO:0007669"/>
    <property type="project" value="InterPro"/>
</dbReference>
<comment type="similarity">
    <text evidence="2 6">Belongs to the class-I pyridoxal-phosphate-dependent aminotransferase family.</text>
</comment>
<keyword evidence="5" id="KW-0663">Pyridoxal phosphate</keyword>
<keyword evidence="4 6" id="KW-0808">Transferase</keyword>
<comment type="cofactor">
    <cofactor evidence="1 6">
        <name>pyridoxal 5'-phosphate</name>
        <dbReference type="ChEBI" id="CHEBI:597326"/>
    </cofactor>
</comment>
<proteinExistence type="inferred from homology"/>
<dbReference type="SUPFAM" id="SSF53383">
    <property type="entry name" value="PLP-dependent transferases"/>
    <property type="match status" value="1"/>
</dbReference>
<dbReference type="PROSITE" id="PS00105">
    <property type="entry name" value="AA_TRANSFER_CLASS_1"/>
    <property type="match status" value="1"/>
</dbReference>
<reference evidence="8" key="1">
    <citation type="submission" date="2020-03" db="EMBL/GenBank/DDBJ databases">
        <title>Draft sequencing of Calidifontibacter sp. DB0510.</title>
        <authorList>
            <person name="Kim D.-U."/>
        </authorList>
    </citation>
    <scope>NUCLEOTIDE SEQUENCE</scope>
    <source>
        <strain evidence="8">DB0510</strain>
    </source>
</reference>
<accession>A0A967B3M2</accession>
<keyword evidence="9" id="KW-1185">Reference proteome</keyword>
<dbReference type="Gene3D" id="3.40.640.10">
    <property type="entry name" value="Type I PLP-dependent aspartate aminotransferase-like (Major domain)"/>
    <property type="match status" value="1"/>
</dbReference>
<evidence type="ECO:0000256" key="6">
    <source>
        <dbReference type="RuleBase" id="RU000481"/>
    </source>
</evidence>
<evidence type="ECO:0000256" key="4">
    <source>
        <dbReference type="ARBA" id="ARBA00022679"/>
    </source>
</evidence>
<dbReference type="PANTHER" id="PTHR46383">
    <property type="entry name" value="ASPARTATE AMINOTRANSFERASE"/>
    <property type="match status" value="1"/>
</dbReference>
<dbReference type="CDD" id="cd00609">
    <property type="entry name" value="AAT_like"/>
    <property type="match status" value="1"/>
</dbReference>
<evidence type="ECO:0000313" key="8">
    <source>
        <dbReference type="EMBL" id="NHN55047.1"/>
    </source>
</evidence>
<evidence type="ECO:0000256" key="5">
    <source>
        <dbReference type="ARBA" id="ARBA00022898"/>
    </source>
</evidence>
<evidence type="ECO:0000256" key="1">
    <source>
        <dbReference type="ARBA" id="ARBA00001933"/>
    </source>
</evidence>
<evidence type="ECO:0000313" key="9">
    <source>
        <dbReference type="Proteomes" id="UP000744769"/>
    </source>
</evidence>
<dbReference type="Proteomes" id="UP000744769">
    <property type="component" value="Unassembled WGS sequence"/>
</dbReference>
<name>A0A967B3M2_9MICO</name>
<dbReference type="GO" id="GO:0008483">
    <property type="term" value="F:transaminase activity"/>
    <property type="evidence" value="ECO:0007669"/>
    <property type="project" value="UniProtKB-KW"/>
</dbReference>
<keyword evidence="3 6" id="KW-0032">Aminotransferase</keyword>
<feature type="domain" description="Aminotransferase class I/classII large" evidence="7">
    <location>
        <begin position="32"/>
        <end position="377"/>
    </location>
</feature>
<organism evidence="8 9">
    <name type="scientific">Metallococcus carri</name>
    <dbReference type="NCBI Taxonomy" id="1656884"/>
    <lineage>
        <taxon>Bacteria</taxon>
        <taxon>Bacillati</taxon>
        <taxon>Actinomycetota</taxon>
        <taxon>Actinomycetes</taxon>
        <taxon>Micrococcales</taxon>
        <taxon>Dermacoccaceae</taxon>
        <taxon>Metallococcus</taxon>
    </lineage>
</organism>
<dbReference type="GO" id="GO:0030170">
    <property type="term" value="F:pyridoxal phosphate binding"/>
    <property type="evidence" value="ECO:0007669"/>
    <property type="project" value="InterPro"/>
</dbReference>
<dbReference type="Pfam" id="PF00155">
    <property type="entry name" value="Aminotran_1_2"/>
    <property type="match status" value="1"/>
</dbReference>
<dbReference type="InterPro" id="IPR015421">
    <property type="entry name" value="PyrdxlP-dep_Trfase_major"/>
</dbReference>
<dbReference type="EC" id="2.6.1.-" evidence="6"/>